<organism evidence="1 2">
    <name type="scientific">Dentiscutata heterogama</name>
    <dbReference type="NCBI Taxonomy" id="1316150"/>
    <lineage>
        <taxon>Eukaryota</taxon>
        <taxon>Fungi</taxon>
        <taxon>Fungi incertae sedis</taxon>
        <taxon>Mucoromycota</taxon>
        <taxon>Glomeromycotina</taxon>
        <taxon>Glomeromycetes</taxon>
        <taxon>Diversisporales</taxon>
        <taxon>Gigasporaceae</taxon>
        <taxon>Dentiscutata</taxon>
    </lineage>
</organism>
<comment type="caution">
    <text evidence="1">The sequence shown here is derived from an EMBL/GenBank/DDBJ whole genome shotgun (WGS) entry which is preliminary data.</text>
</comment>
<dbReference type="Proteomes" id="UP000789702">
    <property type="component" value="Unassembled WGS sequence"/>
</dbReference>
<keyword evidence="2" id="KW-1185">Reference proteome</keyword>
<evidence type="ECO:0000313" key="1">
    <source>
        <dbReference type="EMBL" id="CAG8710599.1"/>
    </source>
</evidence>
<gene>
    <name evidence="1" type="ORF">DHETER_LOCUS12241</name>
</gene>
<reference evidence="1" key="1">
    <citation type="submission" date="2021-06" db="EMBL/GenBank/DDBJ databases">
        <authorList>
            <person name="Kallberg Y."/>
            <person name="Tangrot J."/>
            <person name="Rosling A."/>
        </authorList>
    </citation>
    <scope>NUCLEOTIDE SEQUENCE</scope>
    <source>
        <strain evidence="1">IL203A</strain>
    </source>
</reference>
<accession>A0ACA9PII0</accession>
<feature type="non-terminal residue" evidence="1">
    <location>
        <position position="1"/>
    </location>
</feature>
<dbReference type="EMBL" id="CAJVPU010029378">
    <property type="protein sequence ID" value="CAG8710599.1"/>
    <property type="molecule type" value="Genomic_DNA"/>
</dbReference>
<protein>
    <submittedName>
        <fullName evidence="1">5448_t:CDS:1</fullName>
    </submittedName>
</protein>
<sequence>LENAIYQGHIKSYNYNSFSIFEKIGDGEFGTVHRSKLKVGLIIALKKLKVPLPSS</sequence>
<proteinExistence type="predicted"/>
<evidence type="ECO:0000313" key="2">
    <source>
        <dbReference type="Proteomes" id="UP000789702"/>
    </source>
</evidence>
<feature type="non-terminal residue" evidence="1">
    <location>
        <position position="55"/>
    </location>
</feature>
<name>A0ACA9PII0_9GLOM</name>